<gene>
    <name evidence="1" type="ORF">CFBP5507_25795</name>
</gene>
<accession>A0A9X9PCL1</accession>
<keyword evidence="1" id="KW-0614">Plasmid</keyword>
<evidence type="ECO:0000313" key="2">
    <source>
        <dbReference type="Proteomes" id="UP000298735"/>
    </source>
</evidence>
<proteinExistence type="predicted"/>
<dbReference type="KEGG" id="asal:CFBP5507_25795"/>
<organism evidence="1 2">
    <name type="scientific">Agrobacterium salinitolerans</name>
    <dbReference type="NCBI Taxonomy" id="1183413"/>
    <lineage>
        <taxon>Bacteria</taxon>
        <taxon>Pseudomonadati</taxon>
        <taxon>Pseudomonadota</taxon>
        <taxon>Alphaproteobacteria</taxon>
        <taxon>Hyphomicrobiales</taxon>
        <taxon>Rhizobiaceae</taxon>
        <taxon>Rhizobium/Agrobacterium group</taxon>
        <taxon>Agrobacterium</taxon>
    </lineage>
</organism>
<dbReference type="EMBL" id="CP109970">
    <property type="protein sequence ID" value="UYZ10931.1"/>
    <property type="molecule type" value="Genomic_DNA"/>
</dbReference>
<name>A0A9X9PCL1_9HYPH</name>
<geneLocation type="plasmid" evidence="1 2">
    <name>pAtCFBP5507a</name>
</geneLocation>
<evidence type="ECO:0000313" key="1">
    <source>
        <dbReference type="EMBL" id="UYZ10931.1"/>
    </source>
</evidence>
<protein>
    <submittedName>
        <fullName evidence="1">Uncharacterized protein</fullName>
    </submittedName>
</protein>
<sequence>MSNDWRDEYRSGLANLVDQAVVSGAKQADVFKATIEEIERLQIANERDPDPADDV</sequence>
<dbReference type="Proteomes" id="UP000298735">
    <property type="component" value="Plasmid pAtCFBP5507a"/>
</dbReference>
<dbReference type="AlphaFoldDB" id="A0A9X9PCL1"/>
<reference evidence="1" key="1">
    <citation type="submission" date="2022-10" db="EMBL/GenBank/DDBJ databases">
        <title>Complete genome sequence of Agrobacterium salinitolerans CFBP5507.</title>
        <authorList>
            <person name="Tchabashvili S."/>
            <person name="Yen H.-C."/>
            <person name="Haryono M."/>
            <person name="Lin Y.-C."/>
            <person name="Lai E.-M."/>
            <person name="Kuo C.-H."/>
        </authorList>
    </citation>
    <scope>NUCLEOTIDE SEQUENCE</scope>
    <source>
        <strain evidence="1">CFBP5507</strain>
        <plasmid evidence="1">pAtCFBP5507a</plasmid>
    </source>
</reference>